<accession>A0A3R7NDG0</accession>
<dbReference type="Proteomes" id="UP000283509">
    <property type="component" value="Unassembled WGS sequence"/>
</dbReference>
<reference evidence="3 4" key="1">
    <citation type="submission" date="2018-04" db="EMBL/GenBank/DDBJ databases">
        <authorList>
            <person name="Zhang X."/>
            <person name="Yuan J."/>
            <person name="Li F."/>
            <person name="Xiang J."/>
        </authorList>
    </citation>
    <scope>NUCLEOTIDE SEQUENCE [LARGE SCALE GENOMIC DNA]</scope>
    <source>
        <tissue evidence="3">Muscle</tissue>
    </source>
</reference>
<feature type="region of interest" description="Disordered" evidence="1">
    <location>
        <begin position="71"/>
        <end position="156"/>
    </location>
</feature>
<comment type="caution">
    <text evidence="3">The sequence shown here is derived from an EMBL/GenBank/DDBJ whole genome shotgun (WGS) entry which is preliminary data.</text>
</comment>
<organism evidence="3 4">
    <name type="scientific">Penaeus vannamei</name>
    <name type="common">Whiteleg shrimp</name>
    <name type="synonym">Litopenaeus vannamei</name>
    <dbReference type="NCBI Taxonomy" id="6689"/>
    <lineage>
        <taxon>Eukaryota</taxon>
        <taxon>Metazoa</taxon>
        <taxon>Ecdysozoa</taxon>
        <taxon>Arthropoda</taxon>
        <taxon>Crustacea</taxon>
        <taxon>Multicrustacea</taxon>
        <taxon>Malacostraca</taxon>
        <taxon>Eumalacostraca</taxon>
        <taxon>Eucarida</taxon>
        <taxon>Decapoda</taxon>
        <taxon>Dendrobranchiata</taxon>
        <taxon>Penaeoidea</taxon>
        <taxon>Penaeidae</taxon>
        <taxon>Penaeus</taxon>
    </lineage>
</organism>
<evidence type="ECO:0000256" key="1">
    <source>
        <dbReference type="SAM" id="MobiDB-lite"/>
    </source>
</evidence>
<dbReference type="AlphaFoldDB" id="A0A3R7NDG0"/>
<evidence type="ECO:0000313" key="3">
    <source>
        <dbReference type="EMBL" id="ROT84219.1"/>
    </source>
</evidence>
<sequence length="381" mass="41500">MARLALWLVSVVAIGVAVPEVRGGKIIFPESEEVAADAQVREDESFHSESRGLWESDLFFLQKLSSLFGSEDEDRRETPVRPSRLRPEPLPPQVFFNNRRVGGDTRRRPAQGAVRQKFRVPSPPSSVVAPPRPGTPQVPLGSPATFGQPSRPNPSAGIPLRQNVLAIHPQQQQRPVFNLPKRDVPPAPDAFPQPSQNHVIRLKPTFTASLPRPTVPSPAGVSQAAPGGSFPYQFVKPGSPVVSTTNRPLATPSARPEKVEPFSKPVKPKKPTLLGSLADLTGGFLGGNTRTQQKHPRPMPQPQRVIIPPQQKLTQKKTVAEDTFNPSPPEGSPLVDAFQPMFVASPSVDHLGKDAMKPMKIAQKRTATTTTTSQPQLVDFF</sequence>
<dbReference type="OrthoDB" id="6362568at2759"/>
<feature type="region of interest" description="Disordered" evidence="1">
    <location>
        <begin position="240"/>
        <end position="273"/>
    </location>
</feature>
<dbReference type="EMBL" id="QCYY01000581">
    <property type="protein sequence ID" value="ROT84219.1"/>
    <property type="molecule type" value="Genomic_DNA"/>
</dbReference>
<evidence type="ECO:0000313" key="4">
    <source>
        <dbReference type="Proteomes" id="UP000283509"/>
    </source>
</evidence>
<protein>
    <submittedName>
        <fullName evidence="3">Uncharacterized protein</fullName>
    </submittedName>
</protein>
<keyword evidence="4" id="KW-1185">Reference proteome</keyword>
<reference evidence="3 4" key="2">
    <citation type="submission" date="2019-01" db="EMBL/GenBank/DDBJ databases">
        <title>The decoding of complex shrimp genome reveals the adaptation for benthos swimmer, frequently molting mechanism and breeding impact on genome.</title>
        <authorList>
            <person name="Sun Y."/>
            <person name="Gao Y."/>
            <person name="Yu Y."/>
        </authorList>
    </citation>
    <scope>NUCLEOTIDE SEQUENCE [LARGE SCALE GENOMIC DNA]</scope>
    <source>
        <tissue evidence="3">Muscle</tissue>
    </source>
</reference>
<name>A0A3R7NDG0_PENVA</name>
<gene>
    <name evidence="3" type="ORF">C7M84_022590</name>
</gene>
<proteinExistence type="predicted"/>
<feature type="chain" id="PRO_5018593687" evidence="2">
    <location>
        <begin position="24"/>
        <end position="381"/>
    </location>
</feature>
<keyword evidence="2" id="KW-0732">Signal</keyword>
<evidence type="ECO:0000256" key="2">
    <source>
        <dbReference type="SAM" id="SignalP"/>
    </source>
</evidence>
<feature type="signal peptide" evidence="2">
    <location>
        <begin position="1"/>
        <end position="23"/>
    </location>
</feature>